<feature type="transmembrane region" description="Helical" evidence="2">
    <location>
        <begin position="214"/>
        <end position="230"/>
    </location>
</feature>
<dbReference type="CDD" id="cd06257">
    <property type="entry name" value="DnaJ"/>
    <property type="match status" value="1"/>
</dbReference>
<keyword evidence="1" id="KW-0143">Chaperone</keyword>
<feature type="transmembrane region" description="Helical" evidence="2">
    <location>
        <begin position="326"/>
        <end position="344"/>
    </location>
</feature>
<evidence type="ECO:0000313" key="4">
    <source>
        <dbReference type="EMBL" id="UUV20979.1"/>
    </source>
</evidence>
<dbReference type="PANTHER" id="PTHR43096:SF52">
    <property type="entry name" value="DNAJ HOMOLOG 1, MITOCHONDRIAL-RELATED"/>
    <property type="match status" value="1"/>
</dbReference>
<dbReference type="Proteomes" id="UP001317001">
    <property type="component" value="Chromosome"/>
</dbReference>
<protein>
    <submittedName>
        <fullName evidence="4">DnaJ domain-containing protein</fullName>
    </submittedName>
</protein>
<proteinExistence type="predicted"/>
<dbReference type="RefSeq" id="WP_257498896.1">
    <property type="nucleotide sequence ID" value="NZ_CP102382.1"/>
</dbReference>
<keyword evidence="2" id="KW-0472">Membrane</keyword>
<organism evidence="4 5">
    <name type="scientific">Paenimyroides aestuarii</name>
    <dbReference type="NCBI Taxonomy" id="2968490"/>
    <lineage>
        <taxon>Bacteria</taxon>
        <taxon>Pseudomonadati</taxon>
        <taxon>Bacteroidota</taxon>
        <taxon>Flavobacteriia</taxon>
        <taxon>Flavobacteriales</taxon>
        <taxon>Flavobacteriaceae</taxon>
        <taxon>Paenimyroides</taxon>
    </lineage>
</organism>
<keyword evidence="5" id="KW-1185">Reference proteome</keyword>
<keyword evidence="2" id="KW-1133">Transmembrane helix</keyword>
<evidence type="ECO:0000256" key="2">
    <source>
        <dbReference type="SAM" id="Phobius"/>
    </source>
</evidence>
<dbReference type="PANTHER" id="PTHR43096">
    <property type="entry name" value="DNAJ HOMOLOG 1, MITOCHONDRIAL-RELATED"/>
    <property type="match status" value="1"/>
</dbReference>
<dbReference type="Gene3D" id="1.10.287.110">
    <property type="entry name" value="DnaJ domain"/>
    <property type="match status" value="1"/>
</dbReference>
<evidence type="ECO:0000259" key="3">
    <source>
        <dbReference type="PROSITE" id="PS50076"/>
    </source>
</evidence>
<keyword evidence="2" id="KW-0812">Transmembrane</keyword>
<feature type="transmembrane region" description="Helical" evidence="2">
    <location>
        <begin position="236"/>
        <end position="254"/>
    </location>
</feature>
<accession>A0ABY5NQY1</accession>
<dbReference type="SMART" id="SM00271">
    <property type="entry name" value="DnaJ"/>
    <property type="match status" value="1"/>
</dbReference>
<evidence type="ECO:0000256" key="1">
    <source>
        <dbReference type="ARBA" id="ARBA00023186"/>
    </source>
</evidence>
<feature type="domain" description="J" evidence="3">
    <location>
        <begin position="3"/>
        <end position="67"/>
    </location>
</feature>
<feature type="transmembrane region" description="Helical" evidence="2">
    <location>
        <begin position="437"/>
        <end position="454"/>
    </location>
</feature>
<dbReference type="PROSITE" id="PS50076">
    <property type="entry name" value="DNAJ_2"/>
    <property type="match status" value="1"/>
</dbReference>
<dbReference type="InterPro" id="IPR001623">
    <property type="entry name" value="DnaJ_domain"/>
</dbReference>
<gene>
    <name evidence="4" type="ORF">NPX36_11720</name>
</gene>
<feature type="transmembrane region" description="Helical" evidence="2">
    <location>
        <begin position="466"/>
        <end position="485"/>
    </location>
</feature>
<feature type="transmembrane region" description="Helical" evidence="2">
    <location>
        <begin position="266"/>
        <end position="283"/>
    </location>
</feature>
<dbReference type="EMBL" id="CP102382">
    <property type="protein sequence ID" value="UUV20979.1"/>
    <property type="molecule type" value="Genomic_DNA"/>
</dbReference>
<name>A0ABY5NQY1_9FLAO</name>
<evidence type="ECO:0000313" key="5">
    <source>
        <dbReference type="Proteomes" id="UP001317001"/>
    </source>
</evidence>
<reference evidence="4 5" key="1">
    <citation type="submission" date="2022-08" db="EMBL/GenBank/DDBJ databases">
        <title>Myroides zhujiangensis sp. nov., a novel bacterium isolated from sediment in the Pearl River Estuary.</title>
        <authorList>
            <person name="Cui L."/>
        </authorList>
    </citation>
    <scope>NUCLEOTIDE SEQUENCE [LARGE SCALE GENOMIC DNA]</scope>
    <source>
        <strain evidence="4 5">SCSIO 72103</strain>
    </source>
</reference>
<dbReference type="SUPFAM" id="SSF46565">
    <property type="entry name" value="Chaperone J-domain"/>
    <property type="match status" value="1"/>
</dbReference>
<dbReference type="PRINTS" id="PR00625">
    <property type="entry name" value="JDOMAIN"/>
</dbReference>
<dbReference type="Pfam" id="PF00226">
    <property type="entry name" value="DnaJ"/>
    <property type="match status" value="1"/>
</dbReference>
<sequence length="486" mass="56868">MINYYVVLEIPNFSEETVIKKAYRKLSKKYHPDVNKDPFAHTYFLKINEAYDFLMDANKRFLLHQYLHTVQHAAATNSQETTHVHQKAAAPDILLFAVDKKYFKVGDYMLLQWNVSNCRRVHISLLGDVHFSGTHYIKMEHFTEEFIILMTVEATDGTLYKYQIKLLYDNSNPVQVAFEKIKARFPQVDEIHFKKETFFGMNARINGNEFKNRMLFLGILQAICLVFFILTSLKVILFLLALILFWLTFAQLYKRAHDTLAYKNKVYYLFVPFYNLYIAAQLFKTPTEPAVNEFGMLPAASKYTFWGWIQQRMGIINQHLTKLQKISMGSFVLLWLVVFIKASVTYDEQPMQLTNHYTETSRPSKQSGINVDYYLVFNEKYAVNVSEDQFNQIVHRKAYNRFALAKERSGEVAYIRMTNSETQQTDKLRFGVLQSSNPLLLLVSLLFLSQLYVWQNLTAPNEKSFANGYMIFALVFYLYGILVTVF</sequence>
<dbReference type="InterPro" id="IPR036869">
    <property type="entry name" value="J_dom_sf"/>
</dbReference>